<feature type="non-terminal residue" evidence="1">
    <location>
        <position position="1"/>
    </location>
</feature>
<protein>
    <submittedName>
        <fullName evidence="1">Uncharacterized protein</fullName>
    </submittedName>
</protein>
<accession>A0A382GKK5</accession>
<sequence length="62" mass="7141">LAYLLRYVLKSIFQKWGISSAGRALAWHARGHRFKSGILHHFLAYFPKLYLPSTNAQLAKLN</sequence>
<dbReference type="EMBL" id="UINC01055950">
    <property type="protein sequence ID" value="SVB75422.1"/>
    <property type="molecule type" value="Genomic_DNA"/>
</dbReference>
<name>A0A382GKK5_9ZZZZ</name>
<dbReference type="AlphaFoldDB" id="A0A382GKK5"/>
<evidence type="ECO:0000313" key="1">
    <source>
        <dbReference type="EMBL" id="SVB75422.1"/>
    </source>
</evidence>
<organism evidence="1">
    <name type="scientific">marine metagenome</name>
    <dbReference type="NCBI Taxonomy" id="408172"/>
    <lineage>
        <taxon>unclassified sequences</taxon>
        <taxon>metagenomes</taxon>
        <taxon>ecological metagenomes</taxon>
    </lineage>
</organism>
<dbReference type="AntiFam" id="ANF00013">
    <property type="entry name" value="tRNA translation"/>
</dbReference>
<gene>
    <name evidence="1" type="ORF">METZ01_LOCUS228276</name>
</gene>
<proteinExistence type="predicted"/>
<reference evidence="1" key="1">
    <citation type="submission" date="2018-05" db="EMBL/GenBank/DDBJ databases">
        <authorList>
            <person name="Lanie J.A."/>
            <person name="Ng W.-L."/>
            <person name="Kazmierczak K.M."/>
            <person name="Andrzejewski T.M."/>
            <person name="Davidsen T.M."/>
            <person name="Wayne K.J."/>
            <person name="Tettelin H."/>
            <person name="Glass J.I."/>
            <person name="Rusch D."/>
            <person name="Podicherti R."/>
            <person name="Tsui H.-C.T."/>
            <person name="Winkler M.E."/>
        </authorList>
    </citation>
    <scope>NUCLEOTIDE SEQUENCE</scope>
</reference>